<feature type="region of interest" description="Disordered" evidence="1">
    <location>
        <begin position="209"/>
        <end position="232"/>
    </location>
</feature>
<keyword evidence="2" id="KW-0812">Transmembrane</keyword>
<name>A0ABY4NQ40_9PSEU</name>
<feature type="transmembrane region" description="Helical" evidence="2">
    <location>
        <begin position="81"/>
        <end position="103"/>
    </location>
</feature>
<evidence type="ECO:0000313" key="3">
    <source>
        <dbReference type="EMBL" id="UQS22011.1"/>
    </source>
</evidence>
<protein>
    <submittedName>
        <fullName evidence="3">Uncharacterized protein</fullName>
    </submittedName>
</protein>
<accession>A0ABY4NQ40</accession>
<keyword evidence="4" id="KW-1185">Reference proteome</keyword>
<proteinExistence type="predicted"/>
<dbReference type="Proteomes" id="UP000830158">
    <property type="component" value="Chromosome"/>
</dbReference>
<feature type="compositionally biased region" description="Pro residues" evidence="1">
    <location>
        <begin position="126"/>
        <end position="138"/>
    </location>
</feature>
<keyword evidence="2" id="KW-0472">Membrane</keyword>
<feature type="compositionally biased region" description="Low complexity" evidence="1">
    <location>
        <begin position="152"/>
        <end position="167"/>
    </location>
</feature>
<evidence type="ECO:0000313" key="4">
    <source>
        <dbReference type="Proteomes" id="UP000830158"/>
    </source>
</evidence>
<evidence type="ECO:0000256" key="1">
    <source>
        <dbReference type="SAM" id="MobiDB-lite"/>
    </source>
</evidence>
<feature type="region of interest" description="Disordered" evidence="1">
    <location>
        <begin position="123"/>
        <end position="194"/>
    </location>
</feature>
<reference evidence="3" key="1">
    <citation type="submission" date="2022-01" db="EMBL/GenBank/DDBJ databases">
        <title>PSI-footprinting approach for the identification of protein synthesis inhibitor producers.</title>
        <authorList>
            <person name="Handel F."/>
            <person name="Kulik A."/>
            <person name="Wex K.W."/>
            <person name="Berscheid A."/>
            <person name="Saur J.S."/>
            <person name="Winkler A."/>
            <person name="Wibberg D."/>
            <person name="Kalinowski J."/>
            <person name="Broetz-Oesterhelt H."/>
            <person name="Mast Y."/>
        </authorList>
    </citation>
    <scope>NUCLEOTIDE SEQUENCE</scope>
    <source>
        <strain evidence="3">KNN 49.3e</strain>
    </source>
</reference>
<sequence length="232" mass="24535">MARTILRDRSDDLVRSVQLADRTGIVAASAPKPIEAHADDESILAGFASVSGQLGLALEPVTDRPGPGEERRLLRRVRRNLLVAVAALVLVGVGWIAGGTFGFGHGSDTTPAVAAGVVPSAVPAAPVQPPPSTSPVPQVPVTTQPSAPPQPSKTSPSTKKKVTPTQTAPSGHGEARNGPVEETSKQNKPLARAIDEQIQQLFQVWTWSQPDLRGDFDEDQDRSPRYFGPLGR</sequence>
<organism evidence="3 4">
    <name type="scientific">Amycolatopsis thermalba</name>
    <dbReference type="NCBI Taxonomy" id="944492"/>
    <lineage>
        <taxon>Bacteria</taxon>
        <taxon>Bacillati</taxon>
        <taxon>Actinomycetota</taxon>
        <taxon>Actinomycetes</taxon>
        <taxon>Pseudonocardiales</taxon>
        <taxon>Pseudonocardiaceae</taxon>
        <taxon>Amycolatopsis</taxon>
    </lineage>
</organism>
<evidence type="ECO:0000256" key="2">
    <source>
        <dbReference type="SAM" id="Phobius"/>
    </source>
</evidence>
<dbReference type="RefSeq" id="WP_094003596.1">
    <property type="nucleotide sequence ID" value="NZ_CP091196.1"/>
</dbReference>
<gene>
    <name evidence="3" type="ORF">L1857_03825</name>
</gene>
<dbReference type="EMBL" id="CP091196">
    <property type="protein sequence ID" value="UQS22011.1"/>
    <property type="molecule type" value="Genomic_DNA"/>
</dbReference>
<keyword evidence="2" id="KW-1133">Transmembrane helix</keyword>